<gene>
    <name evidence="1" type="ORF">BDN71DRAFT_825998</name>
</gene>
<proteinExistence type="predicted"/>
<keyword evidence="2" id="KW-1185">Reference proteome</keyword>
<name>A0A9P5ZXY6_PLEER</name>
<evidence type="ECO:0000313" key="2">
    <source>
        <dbReference type="Proteomes" id="UP000807025"/>
    </source>
</evidence>
<organism evidence="1 2">
    <name type="scientific">Pleurotus eryngii</name>
    <name type="common">Boletus of the steppes</name>
    <dbReference type="NCBI Taxonomy" id="5323"/>
    <lineage>
        <taxon>Eukaryota</taxon>
        <taxon>Fungi</taxon>
        <taxon>Dikarya</taxon>
        <taxon>Basidiomycota</taxon>
        <taxon>Agaricomycotina</taxon>
        <taxon>Agaricomycetes</taxon>
        <taxon>Agaricomycetidae</taxon>
        <taxon>Agaricales</taxon>
        <taxon>Pleurotineae</taxon>
        <taxon>Pleurotaceae</taxon>
        <taxon>Pleurotus</taxon>
    </lineage>
</organism>
<dbReference type="EMBL" id="MU154559">
    <property type="protein sequence ID" value="KAF9495716.1"/>
    <property type="molecule type" value="Genomic_DNA"/>
</dbReference>
<sequence length="106" mass="12257">MMYPARLYPASYAARGRPKYMGQQGKLMQTERNGSTYLSLPSFFLGLEYILSPWLQNFWAYPLRSILRTSLMYPTRGSESQPHPSRSLTPVHLIETSTIRSHNLFV</sequence>
<comment type="caution">
    <text evidence="1">The sequence shown here is derived from an EMBL/GenBank/DDBJ whole genome shotgun (WGS) entry which is preliminary data.</text>
</comment>
<dbReference type="Proteomes" id="UP000807025">
    <property type="component" value="Unassembled WGS sequence"/>
</dbReference>
<dbReference type="AlphaFoldDB" id="A0A9P5ZXY6"/>
<evidence type="ECO:0000313" key="1">
    <source>
        <dbReference type="EMBL" id="KAF9495716.1"/>
    </source>
</evidence>
<protein>
    <submittedName>
        <fullName evidence="1">Uncharacterized protein</fullName>
    </submittedName>
</protein>
<accession>A0A9P5ZXY6</accession>
<reference evidence="1" key="1">
    <citation type="submission" date="2020-11" db="EMBL/GenBank/DDBJ databases">
        <authorList>
            <consortium name="DOE Joint Genome Institute"/>
            <person name="Ahrendt S."/>
            <person name="Riley R."/>
            <person name="Andreopoulos W."/>
            <person name="Labutti K."/>
            <person name="Pangilinan J."/>
            <person name="Ruiz-Duenas F.J."/>
            <person name="Barrasa J.M."/>
            <person name="Sanchez-Garcia M."/>
            <person name="Camarero S."/>
            <person name="Miyauchi S."/>
            <person name="Serrano A."/>
            <person name="Linde D."/>
            <person name="Babiker R."/>
            <person name="Drula E."/>
            <person name="Ayuso-Fernandez I."/>
            <person name="Pacheco R."/>
            <person name="Padilla G."/>
            <person name="Ferreira P."/>
            <person name="Barriuso J."/>
            <person name="Kellner H."/>
            <person name="Castanera R."/>
            <person name="Alfaro M."/>
            <person name="Ramirez L."/>
            <person name="Pisabarro A.G."/>
            <person name="Kuo A."/>
            <person name="Tritt A."/>
            <person name="Lipzen A."/>
            <person name="He G."/>
            <person name="Yan M."/>
            <person name="Ng V."/>
            <person name="Cullen D."/>
            <person name="Martin F."/>
            <person name="Rosso M.-N."/>
            <person name="Henrissat B."/>
            <person name="Hibbett D."/>
            <person name="Martinez A.T."/>
            <person name="Grigoriev I.V."/>
        </authorList>
    </citation>
    <scope>NUCLEOTIDE SEQUENCE</scope>
    <source>
        <strain evidence="1">ATCC 90797</strain>
    </source>
</reference>